<accession>A0ABW0K954</accession>
<dbReference type="RefSeq" id="WP_377524630.1">
    <property type="nucleotide sequence ID" value="NZ_JBHSMJ010000017.1"/>
</dbReference>
<dbReference type="EMBL" id="JBHSMJ010000017">
    <property type="protein sequence ID" value="MFC5449071.1"/>
    <property type="molecule type" value="Genomic_DNA"/>
</dbReference>
<reference evidence="2" key="1">
    <citation type="journal article" date="2019" name="Int. J. Syst. Evol. Microbiol.">
        <title>The Global Catalogue of Microorganisms (GCM) 10K type strain sequencing project: providing services to taxonomists for standard genome sequencing and annotation.</title>
        <authorList>
            <consortium name="The Broad Institute Genomics Platform"/>
            <consortium name="The Broad Institute Genome Sequencing Center for Infectious Disease"/>
            <person name="Wu L."/>
            <person name="Ma J."/>
        </authorList>
    </citation>
    <scope>NUCLEOTIDE SEQUENCE [LARGE SCALE GENOMIC DNA]</scope>
    <source>
        <strain evidence="2">KACC 11904</strain>
    </source>
</reference>
<evidence type="ECO:0000313" key="2">
    <source>
        <dbReference type="Proteomes" id="UP001596044"/>
    </source>
</evidence>
<organism evidence="1 2">
    <name type="scientific">Paenibacillus aestuarii</name>
    <dbReference type="NCBI Taxonomy" id="516965"/>
    <lineage>
        <taxon>Bacteria</taxon>
        <taxon>Bacillati</taxon>
        <taxon>Bacillota</taxon>
        <taxon>Bacilli</taxon>
        <taxon>Bacillales</taxon>
        <taxon>Paenibacillaceae</taxon>
        <taxon>Paenibacillus</taxon>
    </lineage>
</organism>
<sequence length="127" mass="14844">MRVTTFSNVSYSQDRNLSSHNDEAIIFADSLDDLHAQLYIRLSKIPDYRDFVRTAIDPYENLGYEQAHEGDLTCILEYFTQSNQKELGEQYVKFRQGNSQVCPEGAYHFWAKHLYTMEYDVVEATEV</sequence>
<comment type="caution">
    <text evidence="1">The sequence shown here is derived from an EMBL/GenBank/DDBJ whole genome shotgun (WGS) entry which is preliminary data.</text>
</comment>
<keyword evidence="2" id="KW-1185">Reference proteome</keyword>
<evidence type="ECO:0000313" key="1">
    <source>
        <dbReference type="EMBL" id="MFC5449071.1"/>
    </source>
</evidence>
<dbReference type="Proteomes" id="UP001596044">
    <property type="component" value="Unassembled WGS sequence"/>
</dbReference>
<gene>
    <name evidence="1" type="ORF">ACFPOG_12430</name>
</gene>
<protein>
    <submittedName>
        <fullName evidence="1">Uncharacterized protein</fullName>
    </submittedName>
</protein>
<name>A0ABW0K954_9BACL</name>
<proteinExistence type="predicted"/>